<dbReference type="AlphaFoldDB" id="A0A2M7G578"/>
<proteinExistence type="predicted"/>
<evidence type="ECO:0000313" key="2">
    <source>
        <dbReference type="Proteomes" id="UP000231019"/>
    </source>
</evidence>
<evidence type="ECO:0008006" key="3">
    <source>
        <dbReference type="Google" id="ProtNLM"/>
    </source>
</evidence>
<name>A0A2M7G578_9BACT</name>
<comment type="caution">
    <text evidence="1">The sequence shown here is derived from an EMBL/GenBank/DDBJ whole genome shotgun (WGS) entry which is preliminary data.</text>
</comment>
<dbReference type="Proteomes" id="UP000231019">
    <property type="component" value="Unassembled WGS sequence"/>
</dbReference>
<gene>
    <name evidence="1" type="ORF">COW36_10505</name>
</gene>
<organism evidence="1 2">
    <name type="scientific">bacterium (Candidatus Blackallbacteria) CG17_big_fil_post_rev_8_21_14_2_50_48_46</name>
    <dbReference type="NCBI Taxonomy" id="2014261"/>
    <lineage>
        <taxon>Bacteria</taxon>
        <taxon>Candidatus Blackallbacteria</taxon>
    </lineage>
</organism>
<evidence type="ECO:0000313" key="1">
    <source>
        <dbReference type="EMBL" id="PIW17061.1"/>
    </source>
</evidence>
<reference evidence="1 2" key="1">
    <citation type="submission" date="2017-09" db="EMBL/GenBank/DDBJ databases">
        <title>Depth-based differentiation of microbial function through sediment-hosted aquifers and enrichment of novel symbionts in the deep terrestrial subsurface.</title>
        <authorList>
            <person name="Probst A.J."/>
            <person name="Ladd B."/>
            <person name="Jarett J.K."/>
            <person name="Geller-Mcgrath D.E."/>
            <person name="Sieber C.M."/>
            <person name="Emerson J.B."/>
            <person name="Anantharaman K."/>
            <person name="Thomas B.C."/>
            <person name="Malmstrom R."/>
            <person name="Stieglmeier M."/>
            <person name="Klingl A."/>
            <person name="Woyke T."/>
            <person name="Ryan C.M."/>
            <person name="Banfield J.F."/>
        </authorList>
    </citation>
    <scope>NUCLEOTIDE SEQUENCE [LARGE SCALE GENOMIC DNA]</scope>
    <source>
        <strain evidence="1">CG17_big_fil_post_rev_8_21_14_2_50_48_46</strain>
    </source>
</reference>
<sequence length="60" mass="6738">MYQVRIFEAGDAEELQVALNEWFGEHPELEIVRITQSESAVADEDGDLCGNTTVSVFYKS</sequence>
<dbReference type="EMBL" id="PFFQ01000031">
    <property type="protein sequence ID" value="PIW17061.1"/>
    <property type="molecule type" value="Genomic_DNA"/>
</dbReference>
<accession>A0A2M7G578</accession>
<protein>
    <recommendedName>
        <fullName evidence="3">Sporulation protein Cse60</fullName>
    </recommendedName>
</protein>